<feature type="compositionally biased region" description="Low complexity" evidence="1">
    <location>
        <begin position="46"/>
        <end position="60"/>
    </location>
</feature>
<proteinExistence type="predicted"/>
<dbReference type="AlphaFoldDB" id="A0A1Y2DCV6"/>
<comment type="caution">
    <text evidence="3">The sequence shown here is derived from an EMBL/GenBank/DDBJ whole genome shotgun (WGS) entry which is preliminary data.</text>
</comment>
<feature type="compositionally biased region" description="Polar residues" evidence="1">
    <location>
        <begin position="61"/>
        <end position="73"/>
    </location>
</feature>
<feature type="compositionally biased region" description="Low complexity" evidence="1">
    <location>
        <begin position="26"/>
        <end position="38"/>
    </location>
</feature>
<feature type="compositionally biased region" description="Low complexity" evidence="1">
    <location>
        <begin position="1"/>
        <end position="19"/>
    </location>
</feature>
<keyword evidence="4" id="KW-1185">Reference proteome</keyword>
<evidence type="ECO:0000256" key="2">
    <source>
        <dbReference type="SAM" id="Phobius"/>
    </source>
</evidence>
<accession>A0A1Y2DCV6</accession>
<organism evidence="3 4">
    <name type="scientific">Leucosporidium creatinivorum</name>
    <dbReference type="NCBI Taxonomy" id="106004"/>
    <lineage>
        <taxon>Eukaryota</taxon>
        <taxon>Fungi</taxon>
        <taxon>Dikarya</taxon>
        <taxon>Basidiomycota</taxon>
        <taxon>Pucciniomycotina</taxon>
        <taxon>Microbotryomycetes</taxon>
        <taxon>Leucosporidiales</taxon>
        <taxon>Leucosporidium</taxon>
    </lineage>
</organism>
<feature type="region of interest" description="Disordered" evidence="1">
    <location>
        <begin position="1"/>
        <end position="86"/>
    </location>
</feature>
<evidence type="ECO:0000313" key="4">
    <source>
        <dbReference type="Proteomes" id="UP000193467"/>
    </source>
</evidence>
<protein>
    <submittedName>
        <fullName evidence="3">Uncharacterized protein</fullName>
    </submittedName>
</protein>
<evidence type="ECO:0000313" key="3">
    <source>
        <dbReference type="EMBL" id="ORY57101.1"/>
    </source>
</evidence>
<dbReference type="Proteomes" id="UP000193467">
    <property type="component" value="Unassembled WGS sequence"/>
</dbReference>
<gene>
    <name evidence="3" type="ORF">BCR35DRAFT_309687</name>
</gene>
<keyword evidence="2" id="KW-0812">Transmembrane</keyword>
<name>A0A1Y2DCV6_9BASI</name>
<evidence type="ECO:0000256" key="1">
    <source>
        <dbReference type="SAM" id="MobiDB-lite"/>
    </source>
</evidence>
<feature type="transmembrane region" description="Helical" evidence="2">
    <location>
        <begin position="105"/>
        <end position="122"/>
    </location>
</feature>
<sequence>MSSSPSSPHRRSPSSTHSAAGGGGSPSSSLPAVRITIRPPTPTPQPSSSSSFSPSYRITILPTSPSSSHTSGKVWSRFLNDQPEPRNGLQELLKDRIGGVRSRKGVALLLLAFVMWVMWIYSNGQEEGYEGMAGSER</sequence>
<keyword evidence="2" id="KW-0472">Membrane</keyword>
<dbReference type="InParanoid" id="A0A1Y2DCV6"/>
<dbReference type="EMBL" id="MCGR01000083">
    <property type="protein sequence ID" value="ORY57101.1"/>
    <property type="molecule type" value="Genomic_DNA"/>
</dbReference>
<keyword evidence="2" id="KW-1133">Transmembrane helix</keyword>
<reference evidence="3 4" key="1">
    <citation type="submission" date="2016-07" db="EMBL/GenBank/DDBJ databases">
        <title>Pervasive Adenine N6-methylation of Active Genes in Fungi.</title>
        <authorList>
            <consortium name="DOE Joint Genome Institute"/>
            <person name="Mondo S.J."/>
            <person name="Dannebaum R.O."/>
            <person name="Kuo R.C."/>
            <person name="Labutti K."/>
            <person name="Haridas S."/>
            <person name="Kuo A."/>
            <person name="Salamov A."/>
            <person name="Ahrendt S.R."/>
            <person name="Lipzen A."/>
            <person name="Sullivan W."/>
            <person name="Andreopoulos W.B."/>
            <person name="Clum A."/>
            <person name="Lindquist E."/>
            <person name="Daum C."/>
            <person name="Ramamoorthy G.K."/>
            <person name="Gryganskyi A."/>
            <person name="Culley D."/>
            <person name="Magnuson J.K."/>
            <person name="James T.Y."/>
            <person name="O'Malley M.A."/>
            <person name="Stajich J.E."/>
            <person name="Spatafora J.W."/>
            <person name="Visel A."/>
            <person name="Grigoriev I.V."/>
        </authorList>
    </citation>
    <scope>NUCLEOTIDE SEQUENCE [LARGE SCALE GENOMIC DNA]</scope>
    <source>
        <strain evidence="3 4">62-1032</strain>
    </source>
</reference>